<organism evidence="5 6">
    <name type="scientific">Hoyosella altamirensis</name>
    <dbReference type="NCBI Taxonomy" id="616997"/>
    <lineage>
        <taxon>Bacteria</taxon>
        <taxon>Bacillati</taxon>
        <taxon>Actinomycetota</taxon>
        <taxon>Actinomycetes</taxon>
        <taxon>Mycobacteriales</taxon>
        <taxon>Hoyosellaceae</taxon>
        <taxon>Hoyosella</taxon>
    </lineage>
</organism>
<dbReference type="AlphaFoldDB" id="A0A839RV25"/>
<dbReference type="PANTHER" id="PTHR44846">
    <property type="entry name" value="MANNOSYL-D-GLYCERATE TRANSPORT/METABOLISM SYSTEM REPRESSOR MNGR-RELATED"/>
    <property type="match status" value="1"/>
</dbReference>
<comment type="caution">
    <text evidence="5">The sequence shown here is derived from an EMBL/GenBank/DDBJ whole genome shotgun (WGS) entry which is preliminary data.</text>
</comment>
<feature type="domain" description="HTH gntR-type" evidence="4">
    <location>
        <begin position="15"/>
        <end position="83"/>
    </location>
</feature>
<dbReference type="Gene3D" id="3.40.1410.10">
    <property type="entry name" value="Chorismate lyase-like"/>
    <property type="match status" value="1"/>
</dbReference>
<keyword evidence="3" id="KW-0804">Transcription</keyword>
<name>A0A839RV25_9ACTN</name>
<evidence type="ECO:0000259" key="4">
    <source>
        <dbReference type="PROSITE" id="PS50949"/>
    </source>
</evidence>
<dbReference type="CDD" id="cd07377">
    <property type="entry name" value="WHTH_GntR"/>
    <property type="match status" value="1"/>
</dbReference>
<sequence length="245" mass="27382">MSVPLEIRLDRSSPLPLYYQLAAAIEQAIHEGSLNPGDRVENEVALAERLNLSRPTTRRAMQELVDKGLVVRKRGVGTQVVQAPLHRQVELTSLYDDLMRAGKKPGTTMLEYRPHPADAEVARELNLQPGDEVVLIRRLRTSDSEPIALMSNYLPAEIAPPEEELAARGLYEVLRVRGVHIRIARQRIGAQAASRDEAALLEEKTGSPLLTMQRTAFDDAGRAVEFGKHLYRANRYSFETTLVGR</sequence>
<dbReference type="SMART" id="SM00345">
    <property type="entry name" value="HTH_GNTR"/>
    <property type="match status" value="1"/>
</dbReference>
<dbReference type="PROSITE" id="PS50949">
    <property type="entry name" value="HTH_GNTR"/>
    <property type="match status" value="1"/>
</dbReference>
<keyword evidence="6" id="KW-1185">Reference proteome</keyword>
<dbReference type="Pfam" id="PF07702">
    <property type="entry name" value="UTRA"/>
    <property type="match status" value="1"/>
</dbReference>
<dbReference type="PRINTS" id="PR00035">
    <property type="entry name" value="HTHGNTR"/>
</dbReference>
<dbReference type="InterPro" id="IPR036388">
    <property type="entry name" value="WH-like_DNA-bd_sf"/>
</dbReference>
<dbReference type="OrthoDB" id="3194402at2"/>
<dbReference type="SUPFAM" id="SSF64288">
    <property type="entry name" value="Chorismate lyase-like"/>
    <property type="match status" value="1"/>
</dbReference>
<dbReference type="InterPro" id="IPR011663">
    <property type="entry name" value="UTRA"/>
</dbReference>
<evidence type="ECO:0000313" key="5">
    <source>
        <dbReference type="EMBL" id="MBB3039733.1"/>
    </source>
</evidence>
<dbReference type="EMBL" id="JACHWS010000004">
    <property type="protein sequence ID" value="MBB3039733.1"/>
    <property type="molecule type" value="Genomic_DNA"/>
</dbReference>
<dbReference type="SMART" id="SM00866">
    <property type="entry name" value="UTRA"/>
    <property type="match status" value="1"/>
</dbReference>
<keyword evidence="1" id="KW-0805">Transcription regulation</keyword>
<accession>A0A839RV25</accession>
<dbReference type="GO" id="GO:0045892">
    <property type="term" value="P:negative regulation of DNA-templated transcription"/>
    <property type="evidence" value="ECO:0007669"/>
    <property type="project" value="TreeGrafter"/>
</dbReference>
<dbReference type="Proteomes" id="UP000567922">
    <property type="component" value="Unassembled WGS sequence"/>
</dbReference>
<evidence type="ECO:0000256" key="1">
    <source>
        <dbReference type="ARBA" id="ARBA00023015"/>
    </source>
</evidence>
<reference evidence="5 6" key="1">
    <citation type="submission" date="2020-08" db="EMBL/GenBank/DDBJ databases">
        <title>Sequencing the genomes of 1000 actinobacteria strains.</title>
        <authorList>
            <person name="Klenk H.-P."/>
        </authorList>
    </citation>
    <scope>NUCLEOTIDE SEQUENCE [LARGE SCALE GENOMIC DNA]</scope>
    <source>
        <strain evidence="5 6">DSM 45258</strain>
    </source>
</reference>
<dbReference type="InterPro" id="IPR000524">
    <property type="entry name" value="Tscrpt_reg_HTH_GntR"/>
</dbReference>
<dbReference type="PANTHER" id="PTHR44846:SF17">
    <property type="entry name" value="GNTR-FAMILY TRANSCRIPTIONAL REGULATOR"/>
    <property type="match status" value="1"/>
</dbReference>
<proteinExistence type="predicted"/>
<dbReference type="SUPFAM" id="SSF46785">
    <property type="entry name" value="Winged helix' DNA-binding domain"/>
    <property type="match status" value="1"/>
</dbReference>
<protein>
    <submittedName>
        <fullName evidence="5">DNA-binding GntR family transcriptional regulator</fullName>
    </submittedName>
</protein>
<evidence type="ECO:0000256" key="3">
    <source>
        <dbReference type="ARBA" id="ARBA00023163"/>
    </source>
</evidence>
<dbReference type="GO" id="GO:0003700">
    <property type="term" value="F:DNA-binding transcription factor activity"/>
    <property type="evidence" value="ECO:0007669"/>
    <property type="project" value="InterPro"/>
</dbReference>
<keyword evidence="2 5" id="KW-0238">DNA-binding</keyword>
<dbReference type="GO" id="GO:0003677">
    <property type="term" value="F:DNA binding"/>
    <property type="evidence" value="ECO:0007669"/>
    <property type="project" value="UniProtKB-KW"/>
</dbReference>
<gene>
    <name evidence="5" type="ORF">FHU29_004221</name>
</gene>
<evidence type="ECO:0000313" key="6">
    <source>
        <dbReference type="Proteomes" id="UP000567922"/>
    </source>
</evidence>
<dbReference type="InterPro" id="IPR028978">
    <property type="entry name" value="Chorismate_lyase_/UTRA_dom_sf"/>
</dbReference>
<evidence type="ECO:0000256" key="2">
    <source>
        <dbReference type="ARBA" id="ARBA00023125"/>
    </source>
</evidence>
<dbReference type="InterPro" id="IPR050679">
    <property type="entry name" value="Bact_HTH_transcr_reg"/>
</dbReference>
<dbReference type="Pfam" id="PF00392">
    <property type="entry name" value="GntR"/>
    <property type="match status" value="1"/>
</dbReference>
<dbReference type="RefSeq" id="WP_064438277.1">
    <property type="nucleotide sequence ID" value="NZ_BDDI01000001.1"/>
</dbReference>
<dbReference type="InterPro" id="IPR036390">
    <property type="entry name" value="WH_DNA-bd_sf"/>
</dbReference>
<dbReference type="Gene3D" id="1.10.10.10">
    <property type="entry name" value="Winged helix-like DNA-binding domain superfamily/Winged helix DNA-binding domain"/>
    <property type="match status" value="1"/>
</dbReference>